<keyword evidence="5" id="KW-0808">Transferase</keyword>
<keyword evidence="2 4" id="KW-1003">Cell membrane</keyword>
<dbReference type="GO" id="GO:0031647">
    <property type="term" value="P:regulation of protein stability"/>
    <property type="evidence" value="ECO:0007669"/>
    <property type="project" value="UniProtKB-UniRule"/>
</dbReference>
<comment type="function">
    <text evidence="4">Required for polymorphic O-glycosylation of the serine-rich repeat protein in this bacteria. A stabilizing protein that is part of the accessory SecA2/SecY2 system specifically required to export serine-rich repeat cell wall proteins usually encoded upstream in the same operon. The GtfA-GtfB complex adds GlcNAc from UDP-GlcNAc to the substrate protein, attaching the first sugar residue. Stabilizes the glycosylation activity of GtfA. Has no N-acetylglucosaminyl transferase activity on its own.</text>
</comment>
<dbReference type="HAMAP" id="MF_01473">
    <property type="entry name" value="GtfB"/>
    <property type="match status" value="1"/>
</dbReference>
<dbReference type="EMBL" id="JAQMJT010000009">
    <property type="protein sequence ID" value="MDB8614360.1"/>
    <property type="molecule type" value="Genomic_DNA"/>
</dbReference>
<dbReference type="GO" id="GO:0005886">
    <property type="term" value="C:plasma membrane"/>
    <property type="evidence" value="ECO:0007669"/>
    <property type="project" value="UniProtKB-SubCell"/>
</dbReference>
<evidence type="ECO:0000256" key="2">
    <source>
        <dbReference type="ARBA" id="ARBA00022475"/>
    </source>
</evidence>
<dbReference type="GO" id="GO:0017122">
    <property type="term" value="C:protein N-acetylglucosaminyltransferase complex"/>
    <property type="evidence" value="ECO:0007669"/>
    <property type="project" value="UniProtKB-UniRule"/>
</dbReference>
<dbReference type="RefSeq" id="WP_002890082.1">
    <property type="nucleotide sequence ID" value="NZ_CP066093.1"/>
</dbReference>
<comment type="caution">
    <text evidence="5">The sequence shown here is derived from an EMBL/GenBank/DDBJ whole genome shotgun (WGS) entry which is preliminary data.</text>
</comment>
<dbReference type="NCBIfam" id="TIGR02919">
    <property type="entry name" value="accessory Sec system glycosylation chaperone GtfB"/>
    <property type="match status" value="1"/>
</dbReference>
<proteinExistence type="inferred from homology"/>
<dbReference type="Proteomes" id="UP000027855">
    <property type="component" value="Unassembled WGS sequence"/>
</dbReference>
<protein>
    <recommendedName>
        <fullName evidence="4">UDP-N-acetylglucosamine--peptide N-acetylglucosaminyltransferase stabilizing protein GtfB</fullName>
    </recommendedName>
    <alternativeName>
        <fullName evidence="4">Glycosyltransferase stabilizing protein GtfB</fullName>
    </alternativeName>
</protein>
<dbReference type="Proteomes" id="UP001210204">
    <property type="component" value="Unassembled WGS sequence"/>
</dbReference>
<dbReference type="AlphaFoldDB" id="A0A074IYC1"/>
<comment type="similarity">
    <text evidence="4">Belongs to the GtfB family.</text>
</comment>
<organism evidence="5 7">
    <name type="scientific">Streptococcus salivarius</name>
    <dbReference type="NCBI Taxonomy" id="1304"/>
    <lineage>
        <taxon>Bacteria</taxon>
        <taxon>Bacillati</taxon>
        <taxon>Bacillota</taxon>
        <taxon>Bacilli</taxon>
        <taxon>Lactobacillales</taxon>
        <taxon>Streptococcaceae</taxon>
        <taxon>Streptococcus</taxon>
    </lineage>
</organism>
<evidence type="ECO:0000313" key="5">
    <source>
        <dbReference type="EMBL" id="KEO45272.1"/>
    </source>
</evidence>
<reference evidence="5 7" key="1">
    <citation type="submission" date="2014-04" db="EMBL/GenBank/DDBJ databases">
        <title>Variable characteristics of bacteriocin-producing Streptococcus salivarius strains isolated from Malaysian subjects.</title>
        <authorList>
            <person name="Philip K."/>
            <person name="Barbour A."/>
        </authorList>
    </citation>
    <scope>NUCLEOTIDE SEQUENCE [LARGE SCALE GENOMIC DNA]</scope>
    <source>
        <strain evidence="5 7">NU10</strain>
    </source>
</reference>
<comment type="subcellular location">
    <subcellularLocation>
        <location evidence="4">Cell membrane</location>
        <topology evidence="4">Peripheral membrane protein</topology>
    </subcellularLocation>
</comment>
<dbReference type="EMBL" id="JJMT01000012">
    <property type="protein sequence ID" value="KEO45272.1"/>
    <property type="molecule type" value="Genomic_DNA"/>
</dbReference>
<comment type="pathway">
    <text evidence="1 4">Protein modification; protein glycosylation.</text>
</comment>
<evidence type="ECO:0000256" key="4">
    <source>
        <dbReference type="HAMAP-Rule" id="MF_01473"/>
    </source>
</evidence>
<evidence type="ECO:0000313" key="6">
    <source>
        <dbReference type="EMBL" id="MDB8614360.1"/>
    </source>
</evidence>
<reference evidence="6" key="2">
    <citation type="submission" date="2023-01" db="EMBL/GenBank/DDBJ databases">
        <title>Human gut microbiome strain richness.</title>
        <authorList>
            <person name="Chen-Liaw A."/>
        </authorList>
    </citation>
    <scope>NUCLEOTIDE SEQUENCE</scope>
    <source>
        <strain evidence="6">1001095st1_G4_1001095IJ_161003</strain>
    </source>
</reference>
<dbReference type="InterPro" id="IPR014268">
    <property type="entry name" value="GtfB"/>
</dbReference>
<comment type="subunit">
    <text evidence="4">Forms a heterotetramer with 2 subunits each of GtfA and GtfB. Part of the accessory SecA2/SecY2 protein translocation apparatus.</text>
</comment>
<dbReference type="UniPathway" id="UPA00378"/>
<sequence length="439" mass="50642">MINLFENYSQGSWDLHYSLIVAGYVNTTVCLSDDGFLPSDVTSPYLYFTGFDKVQGSALYFNQVPVPDYWEILGTNSNAEIFRFDKKRGHIHYAHPAHQRLVKAVDWYDESGRLRVTDRYNNKGYRFSQTTYNVKQEATITSYFTPDNKEVIVINHLTKDVILNWKDKVYIFKNKSEFVVFYLKEAGYDLRRILYNSLSTPFLTAMNLPNSGQDVLFWQEPITDSVPGNMRLLLDSNHRQTKIVVQEYTAYTNLLKLVSPEQASRVAFLGFMYPFARQNNFQNQALILTNSDQIEHLENIVSEVPTMHYHIGAITEMSSRLMDLAKYSNVSLYPNITTEQVKRLYQEADFYLDINHQNEILSATRAAFENNLLILAFTNTSHGPDYTAPSNIFSAMNAGQFKQTLKEALGNRDFLSHLLDRQREHAHVATPEDYKKVIG</sequence>
<evidence type="ECO:0000313" key="7">
    <source>
        <dbReference type="Proteomes" id="UP000027855"/>
    </source>
</evidence>
<evidence type="ECO:0000256" key="1">
    <source>
        <dbReference type="ARBA" id="ARBA00004922"/>
    </source>
</evidence>
<evidence type="ECO:0000256" key="3">
    <source>
        <dbReference type="ARBA" id="ARBA00023136"/>
    </source>
</evidence>
<dbReference type="GO" id="GO:0016740">
    <property type="term" value="F:transferase activity"/>
    <property type="evidence" value="ECO:0007669"/>
    <property type="project" value="UniProtKB-KW"/>
</dbReference>
<accession>A0A074IYC1</accession>
<name>A0A074IYC1_STRSL</name>
<keyword evidence="3 4" id="KW-0472">Membrane</keyword>
<gene>
    <name evidence="4 6" type="primary">gtfB</name>
    <name evidence="5" type="ORF">DL07_02065</name>
    <name evidence="6" type="ORF">PNU26_08130</name>
</gene>